<sequence>MCIVVSRFSFVIALFSTSICLAQITTDGTVGPRQTLTGLDMQIGAELGSTRGNNLFHSFQTFEIPTGRSATFTGPDKIQNVISRVTGGKISNIDGQLRSKVGTADVYLINPSGVVMGANASVDVPAALHLSTADEVRFSDGSRYSARAPASSSLTVAAPESFGFLSPQPATLSVNGSQLSVKAGKHMTLSGGDVTITGSIDKPAKFIAPGGTIRVEAVGKTGKAVAINKPSALPGNGQLIMKNARIETSGDGGGLIAIRAGSAALENAQLITENQSKTDAIGGIDVAIAGALQLNQSWLFADTIAPGKGGSVKVRAGEMRMNAALIFSDSYRHAALPSADAIGNAGGVAVAVTGSLNLDNGSVIQSVAWAEGNAGAITLTVDGLLALRQGAQISGITWATGASG</sequence>
<dbReference type="SMART" id="SM00912">
    <property type="entry name" value="Haemagg_act"/>
    <property type="match status" value="1"/>
</dbReference>
<dbReference type="InterPro" id="IPR008638">
    <property type="entry name" value="FhaB/CdiA-like_TPS"/>
</dbReference>
<evidence type="ECO:0000256" key="1">
    <source>
        <dbReference type="SAM" id="SignalP"/>
    </source>
</evidence>
<gene>
    <name evidence="3" type="ORF">CXB77_16675</name>
</gene>
<accession>A0A2S7XPM6</accession>
<organism evidence="3 4">
    <name type="scientific">Chromatium okenii</name>
    <dbReference type="NCBI Taxonomy" id="61644"/>
    <lineage>
        <taxon>Bacteria</taxon>
        <taxon>Pseudomonadati</taxon>
        <taxon>Pseudomonadota</taxon>
        <taxon>Gammaproteobacteria</taxon>
        <taxon>Chromatiales</taxon>
        <taxon>Chromatiaceae</taxon>
        <taxon>Chromatium</taxon>
    </lineage>
</organism>
<name>A0A2S7XPM6_9GAMM</name>
<feature type="signal peptide" evidence="1">
    <location>
        <begin position="1"/>
        <end position="22"/>
    </location>
</feature>
<dbReference type="OrthoDB" id="5563402at2"/>
<proteinExistence type="predicted"/>
<evidence type="ECO:0000313" key="4">
    <source>
        <dbReference type="Proteomes" id="UP000239936"/>
    </source>
</evidence>
<keyword evidence="1" id="KW-0732">Signal</keyword>
<dbReference type="NCBIfam" id="TIGR01901">
    <property type="entry name" value="adhes_NPXG"/>
    <property type="match status" value="1"/>
</dbReference>
<dbReference type="Gene3D" id="2.160.20.10">
    <property type="entry name" value="Single-stranded right-handed beta-helix, Pectin lyase-like"/>
    <property type="match status" value="1"/>
</dbReference>
<dbReference type="InterPro" id="IPR012334">
    <property type="entry name" value="Pectin_lyas_fold"/>
</dbReference>
<dbReference type="RefSeq" id="WP_105074707.1">
    <property type="nucleotide sequence ID" value="NZ_PPGH01000037.1"/>
</dbReference>
<dbReference type="SUPFAM" id="SSF51126">
    <property type="entry name" value="Pectin lyase-like"/>
    <property type="match status" value="1"/>
</dbReference>
<dbReference type="Pfam" id="PF05860">
    <property type="entry name" value="TPS"/>
    <property type="match status" value="1"/>
</dbReference>
<protein>
    <recommendedName>
        <fullName evidence="2">Filamentous haemagglutinin FhaB/tRNA nuclease CdiA-like TPS domain-containing protein</fullName>
    </recommendedName>
</protein>
<evidence type="ECO:0000259" key="2">
    <source>
        <dbReference type="SMART" id="SM00912"/>
    </source>
</evidence>
<feature type="chain" id="PRO_5015760825" description="Filamentous haemagglutinin FhaB/tRNA nuclease CdiA-like TPS domain-containing protein" evidence="1">
    <location>
        <begin position="23"/>
        <end position="404"/>
    </location>
</feature>
<dbReference type="Proteomes" id="UP000239936">
    <property type="component" value="Unassembled WGS sequence"/>
</dbReference>
<dbReference type="AlphaFoldDB" id="A0A2S7XPM6"/>
<evidence type="ECO:0000313" key="3">
    <source>
        <dbReference type="EMBL" id="PQJ95697.1"/>
    </source>
</evidence>
<dbReference type="EMBL" id="PPGH01000037">
    <property type="protein sequence ID" value="PQJ95697.1"/>
    <property type="molecule type" value="Genomic_DNA"/>
</dbReference>
<feature type="domain" description="Filamentous haemagglutinin FhaB/tRNA nuclease CdiA-like TPS" evidence="2">
    <location>
        <begin position="25"/>
        <end position="139"/>
    </location>
</feature>
<dbReference type="InterPro" id="IPR011050">
    <property type="entry name" value="Pectin_lyase_fold/virulence"/>
</dbReference>
<reference evidence="3 4" key="1">
    <citation type="submission" date="2018-01" db="EMBL/GenBank/DDBJ databases">
        <title>The complete genome sequence of Chromatium okenii LaCa, a purple sulfur bacterium with a turbulent life.</title>
        <authorList>
            <person name="Luedin S.M."/>
            <person name="Liechti N."/>
            <person name="Storelli N."/>
            <person name="Danza F."/>
            <person name="Wittwer M."/>
            <person name="Pothier J.F."/>
            <person name="Tonolla M.A."/>
        </authorList>
    </citation>
    <scope>NUCLEOTIDE SEQUENCE [LARGE SCALE GENOMIC DNA]</scope>
    <source>
        <strain evidence="3 4">LaCa</strain>
    </source>
</reference>
<comment type="caution">
    <text evidence="3">The sequence shown here is derived from an EMBL/GenBank/DDBJ whole genome shotgun (WGS) entry which is preliminary data.</text>
</comment>
<keyword evidence="4" id="KW-1185">Reference proteome</keyword>